<keyword evidence="2" id="KW-0614">Plasmid</keyword>
<dbReference type="EMBL" id="CP123585">
    <property type="protein sequence ID" value="WZK91214.1"/>
    <property type="molecule type" value="Genomic_DNA"/>
</dbReference>
<evidence type="ECO:0000313" key="3">
    <source>
        <dbReference type="Proteomes" id="UP001623232"/>
    </source>
</evidence>
<dbReference type="Proteomes" id="UP001623232">
    <property type="component" value="Plasmid unnamed4"/>
</dbReference>
<accession>A0ABZ2Y277</accession>
<name>A0ABZ2Y277_9RHOB</name>
<keyword evidence="1" id="KW-0732">Signal</keyword>
<evidence type="ECO:0000313" key="2">
    <source>
        <dbReference type="EMBL" id="WZK91214.1"/>
    </source>
</evidence>
<dbReference type="Gene3D" id="2.40.160.10">
    <property type="entry name" value="Porin"/>
    <property type="match status" value="1"/>
</dbReference>
<dbReference type="SUPFAM" id="SSF56935">
    <property type="entry name" value="Porins"/>
    <property type="match status" value="1"/>
</dbReference>
<geneLocation type="plasmid" evidence="2 3">
    <name>unnamed4</name>
</geneLocation>
<feature type="signal peptide" evidence="1">
    <location>
        <begin position="1"/>
        <end position="28"/>
    </location>
</feature>
<evidence type="ECO:0000256" key="1">
    <source>
        <dbReference type="SAM" id="SignalP"/>
    </source>
</evidence>
<proteinExistence type="predicted"/>
<sequence>MRDKVLKGLISKILLLSLFALASQEVQANDHEVSLGAETTLAWYGQLHFANQRFDDGAVTTSTLVDVSSANSRFGFYLRGQSPVSFQFETGLGFRPSTKTSQTNTPEFWNWSKKDLRQVQFIYKSGVGTIRFGQGSMSNDGEAELDLAGTAIVAKSNLKELYGSYMLRDSTGKLTAVDIGSAFDNFDNGRRFRVRYDSNTISGFSVAAAYGIEVLTSGVDDRFYDFSLNYANRFNRLEIEATLGTAYTDLAAGGTLRETVGSVSMFDHQTGLNATFAMGQDHSGAGQYLWSKLGWNADLMAAGTTKLALEGFWGSDYVSANSQSRMWGVSLIQNFDQHRIEAYAGYKRFSYDDTGPTAYMDADAWQIGARWRF</sequence>
<evidence type="ECO:0008006" key="4">
    <source>
        <dbReference type="Google" id="ProtNLM"/>
    </source>
</evidence>
<feature type="chain" id="PRO_5047471968" description="Porin" evidence="1">
    <location>
        <begin position="29"/>
        <end position="373"/>
    </location>
</feature>
<dbReference type="InterPro" id="IPR023614">
    <property type="entry name" value="Porin_dom_sf"/>
</dbReference>
<organism evidence="2 3">
    <name type="scientific">Aliisedimentitalea scapharcae</name>
    <dbReference type="NCBI Taxonomy" id="1524259"/>
    <lineage>
        <taxon>Bacteria</taxon>
        <taxon>Pseudomonadati</taxon>
        <taxon>Pseudomonadota</taxon>
        <taxon>Alphaproteobacteria</taxon>
        <taxon>Rhodobacterales</taxon>
        <taxon>Roseobacteraceae</taxon>
        <taxon>Aliisedimentitalea</taxon>
    </lineage>
</organism>
<protein>
    <recommendedName>
        <fullName evidence="4">Porin</fullName>
    </recommendedName>
</protein>
<dbReference type="RefSeq" id="WP_343211918.1">
    <property type="nucleotide sequence ID" value="NZ_CP123585.1"/>
</dbReference>
<reference evidence="2 3" key="1">
    <citation type="submission" date="2023-04" db="EMBL/GenBank/DDBJ databases">
        <title>Complete genome sequence of Alisedimentitalea scapharcae.</title>
        <authorList>
            <person name="Rong J.-C."/>
            <person name="Yi M.-L."/>
            <person name="Zhao Q."/>
        </authorList>
    </citation>
    <scope>NUCLEOTIDE SEQUENCE [LARGE SCALE GENOMIC DNA]</scope>
    <source>
        <strain evidence="2 3">KCTC 42119</strain>
        <plasmid evidence="2 3">unnamed4</plasmid>
    </source>
</reference>
<keyword evidence="3" id="KW-1185">Reference proteome</keyword>
<gene>
    <name evidence="2" type="ORF">QEZ52_20725</name>
</gene>